<evidence type="ECO:0000256" key="4">
    <source>
        <dbReference type="ARBA" id="ARBA00022737"/>
    </source>
</evidence>
<dbReference type="Gene3D" id="3.40.50.300">
    <property type="entry name" value="P-loop containing nucleotide triphosphate hydrolases"/>
    <property type="match status" value="2"/>
</dbReference>
<dbReference type="CDD" id="cd03215">
    <property type="entry name" value="ABC_Carb_Monos_II"/>
    <property type="match status" value="1"/>
</dbReference>
<dbReference type="InterPro" id="IPR003439">
    <property type="entry name" value="ABC_transporter-like_ATP-bd"/>
</dbReference>
<dbReference type="PANTHER" id="PTHR43790">
    <property type="entry name" value="CARBOHYDRATE TRANSPORT ATP-BINDING PROTEIN MG119-RELATED"/>
    <property type="match status" value="1"/>
</dbReference>
<keyword evidence="4" id="KW-0677">Repeat</keyword>
<sequence length="506" mass="54164">MITVDQGNPLLMVRGLTKSFAGVQALKGVDLEILPGEVHCVLGQNGAGKSTLIKTLSGVNQPDEGEIVWQGEPITISDPVAALGLGIATMYQELDVVDGLTVAENIFLGHEFARGGVTERRKTSRRAHEIMTRLGHGGISSNREVGTLSAANKQIVSMARALSHDTKLIIMDEPSAVLDSEEVKNLFRVVRELTADGIAVIYISHRLEEIREIGDRITVIKDGRTMATNLAVADTPTQDLIRLMTGRTVENVFPPAVPVASDSPVLLSVKNLGIKGVFDDVSFDVRAGEIVGLAGLVGSGRSEIIETIYGARKPTSGTVEIDGKAIEAGSVRAGVHAGMGLSPEERKSQGLILDEPVYRNVTLASFGRWARAGLLNERAERSVARKQLEALELRPADPDRPARTLSGGNQQKILLARWLVHGTRVLLLDEPTRGVDVGARAEIYTLIRRLAAEGTAIVVISSEIEEVLGLSDRVLVVAEGRVIHTTTASDIDEHGVLDLVMKGSAA</sequence>
<evidence type="ECO:0000256" key="6">
    <source>
        <dbReference type="ARBA" id="ARBA00022840"/>
    </source>
</evidence>
<dbReference type="EMBL" id="FNPZ01000003">
    <property type="protein sequence ID" value="SDZ25551.1"/>
    <property type="molecule type" value="Genomic_DNA"/>
</dbReference>
<dbReference type="SUPFAM" id="SSF52540">
    <property type="entry name" value="P-loop containing nucleoside triphosphate hydrolases"/>
    <property type="match status" value="2"/>
</dbReference>
<dbReference type="PROSITE" id="PS00211">
    <property type="entry name" value="ABC_TRANSPORTER_1"/>
    <property type="match status" value="1"/>
</dbReference>
<dbReference type="InterPro" id="IPR017871">
    <property type="entry name" value="ABC_transporter-like_CS"/>
</dbReference>
<accession>A0A1H3RJY3</accession>
<dbReference type="Pfam" id="PF00005">
    <property type="entry name" value="ABC_tran"/>
    <property type="match status" value="2"/>
</dbReference>
<evidence type="ECO:0000256" key="1">
    <source>
        <dbReference type="ARBA" id="ARBA00004202"/>
    </source>
</evidence>
<keyword evidence="5" id="KW-0547">Nucleotide-binding</keyword>
<dbReference type="AlphaFoldDB" id="A0A1H3RJY3"/>
<dbReference type="RefSeq" id="WP_175494266.1">
    <property type="nucleotide sequence ID" value="NZ_FNPZ01000003.1"/>
</dbReference>
<evidence type="ECO:0000256" key="8">
    <source>
        <dbReference type="ARBA" id="ARBA00023136"/>
    </source>
</evidence>
<evidence type="ECO:0000256" key="3">
    <source>
        <dbReference type="ARBA" id="ARBA00022475"/>
    </source>
</evidence>
<dbReference type="SMART" id="SM00382">
    <property type="entry name" value="AAA"/>
    <property type="match status" value="2"/>
</dbReference>
<keyword evidence="3" id="KW-1003">Cell membrane</keyword>
<keyword evidence="2" id="KW-0813">Transport</keyword>
<keyword evidence="7" id="KW-1278">Translocase</keyword>
<evidence type="ECO:0000256" key="5">
    <source>
        <dbReference type="ARBA" id="ARBA00022741"/>
    </source>
</evidence>
<keyword evidence="8" id="KW-0472">Membrane</keyword>
<feature type="domain" description="ABC transporter" evidence="9">
    <location>
        <begin position="260"/>
        <end position="504"/>
    </location>
</feature>
<dbReference type="STRING" id="381665.SAMN05216554_2841"/>
<organism evidence="10 11">
    <name type="scientific">Herbiconiux ginsengi</name>
    <dbReference type="NCBI Taxonomy" id="381665"/>
    <lineage>
        <taxon>Bacteria</taxon>
        <taxon>Bacillati</taxon>
        <taxon>Actinomycetota</taxon>
        <taxon>Actinomycetes</taxon>
        <taxon>Micrococcales</taxon>
        <taxon>Microbacteriaceae</taxon>
        <taxon>Herbiconiux</taxon>
    </lineage>
</organism>
<dbReference type="InterPro" id="IPR003593">
    <property type="entry name" value="AAA+_ATPase"/>
</dbReference>
<evidence type="ECO:0000256" key="2">
    <source>
        <dbReference type="ARBA" id="ARBA00022448"/>
    </source>
</evidence>
<evidence type="ECO:0000259" key="9">
    <source>
        <dbReference type="PROSITE" id="PS50893"/>
    </source>
</evidence>
<comment type="subcellular location">
    <subcellularLocation>
        <location evidence="1">Cell membrane</location>
        <topology evidence="1">Peripheral membrane protein</topology>
    </subcellularLocation>
</comment>
<name>A0A1H3RJY3_9MICO</name>
<dbReference type="InterPro" id="IPR027417">
    <property type="entry name" value="P-loop_NTPase"/>
</dbReference>
<dbReference type="InterPro" id="IPR050107">
    <property type="entry name" value="ABC_carbohydrate_import_ATPase"/>
</dbReference>
<evidence type="ECO:0000256" key="7">
    <source>
        <dbReference type="ARBA" id="ARBA00022967"/>
    </source>
</evidence>
<evidence type="ECO:0000313" key="10">
    <source>
        <dbReference type="EMBL" id="SDZ25551.1"/>
    </source>
</evidence>
<keyword evidence="11" id="KW-1185">Reference proteome</keyword>
<feature type="domain" description="ABC transporter" evidence="9">
    <location>
        <begin position="11"/>
        <end position="247"/>
    </location>
</feature>
<reference evidence="10 11" key="1">
    <citation type="submission" date="2016-10" db="EMBL/GenBank/DDBJ databases">
        <authorList>
            <person name="de Groot N.N."/>
        </authorList>
    </citation>
    <scope>NUCLEOTIDE SEQUENCE [LARGE SCALE GENOMIC DNA]</scope>
    <source>
        <strain evidence="10 11">CGMCC 4.3491</strain>
    </source>
</reference>
<dbReference type="FunFam" id="3.40.50.300:FF:000127">
    <property type="entry name" value="Ribose import ATP-binding protein RbsA"/>
    <property type="match status" value="1"/>
</dbReference>
<protein>
    <submittedName>
        <fullName evidence="10">Monosaccharide ABC transporter ATP-binding protein, CUT2 family</fullName>
    </submittedName>
</protein>
<evidence type="ECO:0000313" key="11">
    <source>
        <dbReference type="Proteomes" id="UP000198891"/>
    </source>
</evidence>
<dbReference type="GO" id="GO:0016887">
    <property type="term" value="F:ATP hydrolysis activity"/>
    <property type="evidence" value="ECO:0007669"/>
    <property type="project" value="InterPro"/>
</dbReference>
<dbReference type="PANTHER" id="PTHR43790:SF9">
    <property type="entry name" value="GALACTOFURANOSE TRANSPORTER ATP-BINDING PROTEIN YTFR"/>
    <property type="match status" value="1"/>
</dbReference>
<dbReference type="GO" id="GO:0005524">
    <property type="term" value="F:ATP binding"/>
    <property type="evidence" value="ECO:0007669"/>
    <property type="project" value="UniProtKB-KW"/>
</dbReference>
<dbReference type="CDD" id="cd03216">
    <property type="entry name" value="ABC_Carb_Monos_I"/>
    <property type="match status" value="1"/>
</dbReference>
<gene>
    <name evidence="10" type="ORF">SAMN05216554_2841</name>
</gene>
<proteinExistence type="predicted"/>
<dbReference type="Proteomes" id="UP000198891">
    <property type="component" value="Unassembled WGS sequence"/>
</dbReference>
<keyword evidence="6 10" id="KW-0067">ATP-binding</keyword>
<dbReference type="PROSITE" id="PS50893">
    <property type="entry name" value="ABC_TRANSPORTER_2"/>
    <property type="match status" value="2"/>
</dbReference>
<dbReference type="GO" id="GO:0005886">
    <property type="term" value="C:plasma membrane"/>
    <property type="evidence" value="ECO:0007669"/>
    <property type="project" value="UniProtKB-SubCell"/>
</dbReference>